<dbReference type="Gramene" id="OMO88663">
    <property type="protein sequence ID" value="OMO88663"/>
    <property type="gene ID" value="CCACVL1_08275"/>
</dbReference>
<organism evidence="2 3">
    <name type="scientific">Corchorus capsularis</name>
    <name type="common">Jute</name>
    <dbReference type="NCBI Taxonomy" id="210143"/>
    <lineage>
        <taxon>Eukaryota</taxon>
        <taxon>Viridiplantae</taxon>
        <taxon>Streptophyta</taxon>
        <taxon>Embryophyta</taxon>
        <taxon>Tracheophyta</taxon>
        <taxon>Spermatophyta</taxon>
        <taxon>Magnoliopsida</taxon>
        <taxon>eudicotyledons</taxon>
        <taxon>Gunneridae</taxon>
        <taxon>Pentapetalae</taxon>
        <taxon>rosids</taxon>
        <taxon>malvids</taxon>
        <taxon>Malvales</taxon>
        <taxon>Malvaceae</taxon>
        <taxon>Grewioideae</taxon>
        <taxon>Apeibeae</taxon>
        <taxon>Corchorus</taxon>
    </lineage>
</organism>
<accession>A0A1R3J1G2</accession>
<dbReference type="AlphaFoldDB" id="A0A1R3J1G2"/>
<dbReference type="Proteomes" id="UP000188268">
    <property type="component" value="Unassembled WGS sequence"/>
</dbReference>
<sequence>MAPSDSHLIKGPKPEYDNHMVHKARTQPS</sequence>
<protein>
    <submittedName>
        <fullName evidence="2">Uncharacterized protein</fullName>
    </submittedName>
</protein>
<gene>
    <name evidence="2" type="ORF">CCACVL1_08275</name>
</gene>
<proteinExistence type="predicted"/>
<name>A0A1R3J1G2_COCAP</name>
<evidence type="ECO:0000256" key="1">
    <source>
        <dbReference type="SAM" id="MobiDB-lite"/>
    </source>
</evidence>
<evidence type="ECO:0000313" key="2">
    <source>
        <dbReference type="EMBL" id="OMO88663.1"/>
    </source>
</evidence>
<feature type="region of interest" description="Disordered" evidence="1">
    <location>
        <begin position="1"/>
        <end position="29"/>
    </location>
</feature>
<evidence type="ECO:0000313" key="3">
    <source>
        <dbReference type="Proteomes" id="UP000188268"/>
    </source>
</evidence>
<dbReference type="EMBL" id="AWWV01008954">
    <property type="protein sequence ID" value="OMO88663.1"/>
    <property type="molecule type" value="Genomic_DNA"/>
</dbReference>
<comment type="caution">
    <text evidence="2">The sequence shown here is derived from an EMBL/GenBank/DDBJ whole genome shotgun (WGS) entry which is preliminary data.</text>
</comment>
<reference evidence="2 3" key="1">
    <citation type="submission" date="2013-09" db="EMBL/GenBank/DDBJ databases">
        <title>Corchorus capsularis genome sequencing.</title>
        <authorList>
            <person name="Alam M."/>
            <person name="Haque M.S."/>
            <person name="Islam M.S."/>
            <person name="Emdad E.M."/>
            <person name="Islam M.M."/>
            <person name="Ahmed B."/>
            <person name="Halim A."/>
            <person name="Hossen Q.M.M."/>
            <person name="Hossain M.Z."/>
            <person name="Ahmed R."/>
            <person name="Khan M.M."/>
            <person name="Islam R."/>
            <person name="Rashid M.M."/>
            <person name="Khan S.A."/>
            <person name="Rahman M.S."/>
            <person name="Alam M."/>
        </authorList>
    </citation>
    <scope>NUCLEOTIDE SEQUENCE [LARGE SCALE GENOMIC DNA]</scope>
    <source>
        <strain evidence="3">cv. CVL-1</strain>
        <tissue evidence="2">Whole seedling</tissue>
    </source>
</reference>
<keyword evidence="3" id="KW-1185">Reference proteome</keyword>